<keyword evidence="2" id="KW-1185">Reference proteome</keyword>
<name>A0ABW8IHW3_9GAMM</name>
<reference evidence="1 2" key="1">
    <citation type="submission" date="2020-10" db="EMBL/GenBank/DDBJ databases">
        <title>Phylogeny of dyella-like bacteria.</title>
        <authorList>
            <person name="Fu J."/>
        </authorList>
    </citation>
    <scope>NUCLEOTIDE SEQUENCE [LARGE SCALE GENOMIC DNA]</scope>
    <source>
        <strain evidence="1 2">DHG40</strain>
    </source>
</reference>
<proteinExistence type="predicted"/>
<gene>
    <name evidence="1" type="ORF">ISP18_04720</name>
</gene>
<dbReference type="Proteomes" id="UP001620409">
    <property type="component" value="Unassembled WGS sequence"/>
</dbReference>
<comment type="caution">
    <text evidence="1">The sequence shown here is derived from an EMBL/GenBank/DDBJ whole genome shotgun (WGS) entry which is preliminary data.</text>
</comment>
<protein>
    <submittedName>
        <fullName evidence="1">Uncharacterized protein</fullName>
    </submittedName>
</protein>
<organism evidence="1 2">
    <name type="scientific">Dyella humi</name>
    <dbReference type="NCBI Taxonomy" id="1770547"/>
    <lineage>
        <taxon>Bacteria</taxon>
        <taxon>Pseudomonadati</taxon>
        <taxon>Pseudomonadota</taxon>
        <taxon>Gammaproteobacteria</taxon>
        <taxon>Lysobacterales</taxon>
        <taxon>Rhodanobacteraceae</taxon>
        <taxon>Dyella</taxon>
    </lineage>
</organism>
<evidence type="ECO:0000313" key="1">
    <source>
        <dbReference type="EMBL" id="MFK2853886.1"/>
    </source>
</evidence>
<sequence>MNIPTSAPLHPPSRVAMWSGYIAGIFRRSARAMPLAAPIPMPRKQALLLAQGLKRNEQRIRMLELLREVRGEHSDVSEQQS</sequence>
<dbReference type="EMBL" id="JADIKI010000021">
    <property type="protein sequence ID" value="MFK2853886.1"/>
    <property type="molecule type" value="Genomic_DNA"/>
</dbReference>
<evidence type="ECO:0000313" key="2">
    <source>
        <dbReference type="Proteomes" id="UP001620409"/>
    </source>
</evidence>
<dbReference type="RefSeq" id="WP_380017509.1">
    <property type="nucleotide sequence ID" value="NZ_JADIKI010000021.1"/>
</dbReference>
<accession>A0ABW8IHW3</accession>